<keyword evidence="2" id="KW-1185">Reference proteome</keyword>
<dbReference type="Proteomes" id="UP000499080">
    <property type="component" value="Unassembled WGS sequence"/>
</dbReference>
<evidence type="ECO:0000313" key="2">
    <source>
        <dbReference type="Proteomes" id="UP000499080"/>
    </source>
</evidence>
<gene>
    <name evidence="1" type="ORF">AVEN_259296_1</name>
</gene>
<sequence>MTISYSIGCPQGSNSRPLYSPLMADEALKINFENDVRFLAYSDYFYLFTAVTANQKFQARVKKSLLDLWSKRAQVSFAHERTRLIPFGKNGRYKHPPTALLQATGAEL</sequence>
<dbReference type="OrthoDB" id="6437248at2759"/>
<evidence type="ECO:0008006" key="3">
    <source>
        <dbReference type="Google" id="ProtNLM"/>
    </source>
</evidence>
<dbReference type="EMBL" id="BGPR01001413">
    <property type="protein sequence ID" value="GBM53306.1"/>
    <property type="molecule type" value="Genomic_DNA"/>
</dbReference>
<comment type="caution">
    <text evidence="1">The sequence shown here is derived from an EMBL/GenBank/DDBJ whole genome shotgun (WGS) entry which is preliminary data.</text>
</comment>
<evidence type="ECO:0000313" key="1">
    <source>
        <dbReference type="EMBL" id="GBM53306.1"/>
    </source>
</evidence>
<accession>A0A4Y2GKI5</accession>
<protein>
    <recommendedName>
        <fullName evidence="3">Reverse transcriptase domain-containing protein</fullName>
    </recommendedName>
</protein>
<reference evidence="1 2" key="1">
    <citation type="journal article" date="2019" name="Sci. Rep.">
        <title>Orb-weaving spider Araneus ventricosus genome elucidates the spidroin gene catalogue.</title>
        <authorList>
            <person name="Kono N."/>
            <person name="Nakamura H."/>
            <person name="Ohtoshi R."/>
            <person name="Moran D.A.P."/>
            <person name="Shinohara A."/>
            <person name="Yoshida Y."/>
            <person name="Fujiwara M."/>
            <person name="Mori M."/>
            <person name="Tomita M."/>
            <person name="Arakawa K."/>
        </authorList>
    </citation>
    <scope>NUCLEOTIDE SEQUENCE [LARGE SCALE GENOMIC DNA]</scope>
</reference>
<dbReference type="AlphaFoldDB" id="A0A4Y2GKI5"/>
<organism evidence="1 2">
    <name type="scientific">Araneus ventricosus</name>
    <name type="common">Orbweaver spider</name>
    <name type="synonym">Epeira ventricosa</name>
    <dbReference type="NCBI Taxonomy" id="182803"/>
    <lineage>
        <taxon>Eukaryota</taxon>
        <taxon>Metazoa</taxon>
        <taxon>Ecdysozoa</taxon>
        <taxon>Arthropoda</taxon>
        <taxon>Chelicerata</taxon>
        <taxon>Arachnida</taxon>
        <taxon>Araneae</taxon>
        <taxon>Araneomorphae</taxon>
        <taxon>Entelegynae</taxon>
        <taxon>Araneoidea</taxon>
        <taxon>Araneidae</taxon>
        <taxon>Araneus</taxon>
    </lineage>
</organism>
<name>A0A4Y2GKI5_ARAVE</name>
<proteinExistence type="predicted"/>